<dbReference type="RefSeq" id="WP_378267912.1">
    <property type="nucleotide sequence ID" value="NZ_JBHUKR010000015.1"/>
</dbReference>
<dbReference type="PANTHER" id="PTHR43030">
    <property type="entry name" value="PHOSPHOENOLPYRUVATE SYNTHASE"/>
    <property type="match status" value="1"/>
</dbReference>
<comment type="catalytic activity">
    <reaction evidence="14">
        <text>pyruvate + ATP + H2O = phosphoenolpyruvate + AMP + phosphate + 2 H(+)</text>
        <dbReference type="Rhea" id="RHEA:11364"/>
        <dbReference type="ChEBI" id="CHEBI:15361"/>
        <dbReference type="ChEBI" id="CHEBI:15377"/>
        <dbReference type="ChEBI" id="CHEBI:15378"/>
        <dbReference type="ChEBI" id="CHEBI:30616"/>
        <dbReference type="ChEBI" id="CHEBI:43474"/>
        <dbReference type="ChEBI" id="CHEBI:58702"/>
        <dbReference type="ChEBI" id="CHEBI:456215"/>
        <dbReference type="EC" id="2.7.9.2"/>
    </reaction>
</comment>
<reference evidence="19" key="1">
    <citation type="journal article" date="2019" name="Int. J. Syst. Evol. Microbiol.">
        <title>The Global Catalogue of Microorganisms (GCM) 10K type strain sequencing project: providing services to taxonomists for standard genome sequencing and annotation.</title>
        <authorList>
            <consortium name="The Broad Institute Genomics Platform"/>
            <consortium name="The Broad Institute Genome Sequencing Center for Infectious Disease"/>
            <person name="Wu L."/>
            <person name="Ma J."/>
        </authorList>
    </citation>
    <scope>NUCLEOTIDE SEQUENCE [LARGE SCALE GENOMIC DNA]</scope>
    <source>
        <strain evidence="19">CGMCC 4.7645</strain>
    </source>
</reference>
<evidence type="ECO:0000256" key="8">
    <source>
        <dbReference type="ARBA" id="ARBA00022723"/>
    </source>
</evidence>
<organism evidence="18 19">
    <name type="scientific">Amycolatopsis pigmentata</name>
    <dbReference type="NCBI Taxonomy" id="450801"/>
    <lineage>
        <taxon>Bacteria</taxon>
        <taxon>Bacillati</taxon>
        <taxon>Actinomycetota</taxon>
        <taxon>Actinomycetes</taxon>
        <taxon>Pseudonocardiales</taxon>
        <taxon>Pseudonocardiaceae</taxon>
        <taxon>Amycolatopsis</taxon>
    </lineage>
</organism>
<evidence type="ECO:0000256" key="14">
    <source>
        <dbReference type="ARBA" id="ARBA00047700"/>
    </source>
</evidence>
<evidence type="ECO:0000256" key="11">
    <source>
        <dbReference type="ARBA" id="ARBA00022840"/>
    </source>
</evidence>
<comment type="caution">
    <text evidence="18">The sequence shown here is derived from an EMBL/GenBank/DDBJ whole genome shotgun (WGS) entry which is preliminary data.</text>
</comment>
<keyword evidence="7" id="KW-0808">Transferase</keyword>
<protein>
    <recommendedName>
        <fullName evidence="6">Phosphoenolpyruvate synthase</fullName>
        <ecNumber evidence="5">2.7.9.2</ecNumber>
    </recommendedName>
    <alternativeName>
        <fullName evidence="13">Pyruvate, water dikinase</fullName>
    </alternativeName>
</protein>
<dbReference type="Gene3D" id="3.20.20.60">
    <property type="entry name" value="Phosphoenolpyruvate-binding domains"/>
    <property type="match status" value="1"/>
</dbReference>
<evidence type="ECO:0000256" key="3">
    <source>
        <dbReference type="ARBA" id="ARBA00004742"/>
    </source>
</evidence>
<evidence type="ECO:0000259" key="15">
    <source>
        <dbReference type="Pfam" id="PF00391"/>
    </source>
</evidence>
<dbReference type="SUPFAM" id="SSF52009">
    <property type="entry name" value="Phosphohistidine domain"/>
    <property type="match status" value="1"/>
</dbReference>
<dbReference type="PROSITE" id="PS00370">
    <property type="entry name" value="PEP_ENZYMES_PHOS_SITE"/>
    <property type="match status" value="1"/>
</dbReference>
<dbReference type="Proteomes" id="UP001597417">
    <property type="component" value="Unassembled WGS sequence"/>
</dbReference>
<keyword evidence="10" id="KW-0418">Kinase</keyword>
<keyword evidence="19" id="KW-1185">Reference proteome</keyword>
<keyword evidence="9" id="KW-0547">Nucleotide-binding</keyword>
<proteinExistence type="inferred from homology"/>
<keyword evidence="8" id="KW-0479">Metal-binding</keyword>
<comment type="cofactor">
    <cofactor evidence="1">
        <name>Mg(2+)</name>
        <dbReference type="ChEBI" id="CHEBI:18420"/>
    </cofactor>
</comment>
<dbReference type="Gene3D" id="3.30.1490.20">
    <property type="entry name" value="ATP-grasp fold, A domain"/>
    <property type="match status" value="1"/>
</dbReference>
<feature type="domain" description="PEP-utilising enzyme C-terminal" evidence="17">
    <location>
        <begin position="480"/>
        <end position="716"/>
    </location>
</feature>
<dbReference type="InterPro" id="IPR015813">
    <property type="entry name" value="Pyrv/PenolPyrv_kinase-like_dom"/>
</dbReference>
<comment type="similarity">
    <text evidence="4">Belongs to the PEP-utilizing enzyme family.</text>
</comment>
<evidence type="ECO:0000256" key="4">
    <source>
        <dbReference type="ARBA" id="ARBA00007837"/>
    </source>
</evidence>
<sequence length="739" mass="78115">MVFVRPLGDIRVSDAGVAGGKGANLGELSGAGFPVPDGFVVLSSAYRATMELDGILEELAALHTEALATATEPHEGKLAAQCERMRTLTREAVLTPEVSEEIVAAYRRLGTGAAVAVRASAIGEDGDESSFAGMTDSYPRVWGEHAVLERISACWASLFSPRLVAYRAKRGLTGEPVMAVVVQRTVGAQRAGVTFTADPRTGDSSIAVVEAAYGEGEPISGGTVEVDTYVVAKEDLTVLSARVAHRRVLDEASLLELVRLASRVEDHFGRPQDIEWTIDTRGVIWLVQTRPVTTPVLSTKDTPLVSGLGAAPGVASGAARVLVVPEQEAALLPGEVLVAPMSDPDWAPAIRRAAAVVTGSGGMTCHAAIVAREFGVPCVVGTGNATRVLADGMPVTVDGVAGEVRPWRPARVSGEPRHKRPPAPVFESVATRLYLDLPGSFPARQAAVRPVDGVAPLRGDALVLRALAGRHPHEVMVHGEQKSFVDDLATAMLEVTSAFAPRPVIYRASALRTDEFKALAGGGAAEPAESDPEIGYRGCYRHVRQPALFGLELDALARVRDRTPNLHLLIPFVRTRWELQECLRLVSTSALGRQRGLRRWVAAEVPSAVYWLPYYGKLGIDGVAVGVDELTELMLGAGKDAEQCAEAFDPTDPAVLDAIRAIAGEAARLGIACLAHGRALSGDPDLAARLVESGVTAVSVDPETLPAARTAIASAERRLLLRRAAAEVGRARVSSGRPL</sequence>
<dbReference type="SUPFAM" id="SSF51621">
    <property type="entry name" value="Phosphoenolpyruvate/pyruvate domain"/>
    <property type="match status" value="1"/>
</dbReference>
<dbReference type="InterPro" id="IPR002192">
    <property type="entry name" value="PPDK_AMP/ATP-bd"/>
</dbReference>
<evidence type="ECO:0000256" key="2">
    <source>
        <dbReference type="ARBA" id="ARBA00002988"/>
    </source>
</evidence>
<feature type="domain" description="Pyruvate phosphate dikinase AMP/ATP-binding" evidence="16">
    <location>
        <begin position="17"/>
        <end position="246"/>
    </location>
</feature>
<dbReference type="Pfam" id="PF01326">
    <property type="entry name" value="PPDK_N"/>
    <property type="match status" value="1"/>
</dbReference>
<dbReference type="InterPro" id="IPR008279">
    <property type="entry name" value="PEP-util_enz_mobile_dom"/>
</dbReference>
<evidence type="ECO:0000256" key="13">
    <source>
        <dbReference type="ARBA" id="ARBA00033470"/>
    </source>
</evidence>
<dbReference type="Gene3D" id="3.30.470.20">
    <property type="entry name" value="ATP-grasp fold, B domain"/>
    <property type="match status" value="2"/>
</dbReference>
<evidence type="ECO:0000256" key="7">
    <source>
        <dbReference type="ARBA" id="ARBA00022679"/>
    </source>
</evidence>
<evidence type="ECO:0000256" key="6">
    <source>
        <dbReference type="ARBA" id="ARBA00021623"/>
    </source>
</evidence>
<gene>
    <name evidence="18" type="ORF">ACFSXZ_26510</name>
</gene>
<evidence type="ECO:0000313" key="19">
    <source>
        <dbReference type="Proteomes" id="UP001597417"/>
    </source>
</evidence>
<evidence type="ECO:0000256" key="10">
    <source>
        <dbReference type="ARBA" id="ARBA00022777"/>
    </source>
</evidence>
<dbReference type="InterPro" id="IPR006319">
    <property type="entry name" value="PEP_synth"/>
</dbReference>
<evidence type="ECO:0000256" key="12">
    <source>
        <dbReference type="ARBA" id="ARBA00022842"/>
    </source>
</evidence>
<evidence type="ECO:0000256" key="5">
    <source>
        <dbReference type="ARBA" id="ARBA00011996"/>
    </source>
</evidence>
<dbReference type="InterPro" id="IPR000121">
    <property type="entry name" value="PEP_util_C"/>
</dbReference>
<accession>A0ABW5G1E1</accession>
<evidence type="ECO:0000313" key="18">
    <source>
        <dbReference type="EMBL" id="MFD2419887.1"/>
    </source>
</evidence>
<dbReference type="Pfam" id="PF00391">
    <property type="entry name" value="PEP-utilizers"/>
    <property type="match status" value="1"/>
</dbReference>
<dbReference type="InterPro" id="IPR036637">
    <property type="entry name" value="Phosphohistidine_dom_sf"/>
</dbReference>
<keyword evidence="11" id="KW-0067">ATP-binding</keyword>
<dbReference type="InterPro" id="IPR018274">
    <property type="entry name" value="PEP_util_AS"/>
</dbReference>
<evidence type="ECO:0000256" key="1">
    <source>
        <dbReference type="ARBA" id="ARBA00001946"/>
    </source>
</evidence>
<dbReference type="InterPro" id="IPR040442">
    <property type="entry name" value="Pyrv_kinase-like_dom_sf"/>
</dbReference>
<dbReference type="Gene3D" id="3.50.30.10">
    <property type="entry name" value="Phosphohistidine domain"/>
    <property type="match status" value="1"/>
</dbReference>
<dbReference type="PANTHER" id="PTHR43030:SF1">
    <property type="entry name" value="PHOSPHOENOLPYRUVATE SYNTHASE"/>
    <property type="match status" value="1"/>
</dbReference>
<evidence type="ECO:0000256" key="9">
    <source>
        <dbReference type="ARBA" id="ARBA00022741"/>
    </source>
</evidence>
<dbReference type="EMBL" id="JBHUKR010000015">
    <property type="protein sequence ID" value="MFD2419887.1"/>
    <property type="molecule type" value="Genomic_DNA"/>
</dbReference>
<name>A0ABW5G1E1_9PSEU</name>
<keyword evidence="12" id="KW-0460">Magnesium</keyword>
<evidence type="ECO:0000259" key="17">
    <source>
        <dbReference type="Pfam" id="PF02896"/>
    </source>
</evidence>
<dbReference type="SUPFAM" id="SSF56059">
    <property type="entry name" value="Glutathione synthetase ATP-binding domain-like"/>
    <property type="match status" value="1"/>
</dbReference>
<comment type="pathway">
    <text evidence="3">Carbohydrate biosynthesis; gluconeogenesis.</text>
</comment>
<comment type="function">
    <text evidence="2">Catalyzes the phosphorylation of pyruvate to phosphoenolpyruvate.</text>
</comment>
<feature type="domain" description="PEP-utilising enzyme mobile" evidence="15">
    <location>
        <begin position="333"/>
        <end position="402"/>
    </location>
</feature>
<evidence type="ECO:0000259" key="16">
    <source>
        <dbReference type="Pfam" id="PF01326"/>
    </source>
</evidence>
<dbReference type="Pfam" id="PF02896">
    <property type="entry name" value="PEP-utilizers_C"/>
    <property type="match status" value="1"/>
</dbReference>
<dbReference type="InterPro" id="IPR013815">
    <property type="entry name" value="ATP_grasp_subdomain_1"/>
</dbReference>
<dbReference type="EC" id="2.7.9.2" evidence="5"/>